<dbReference type="EMBL" id="KV453913">
    <property type="protein sequence ID" value="ODV78699.1"/>
    <property type="molecule type" value="Genomic_DNA"/>
</dbReference>
<accession>A0A1E4SGQ6</accession>
<dbReference type="OrthoDB" id="4082095at2759"/>
<evidence type="ECO:0000313" key="2">
    <source>
        <dbReference type="Proteomes" id="UP000094285"/>
    </source>
</evidence>
<name>A0A1E4SGQ6_9ASCO</name>
<gene>
    <name evidence="1" type="ORF">CANTADRAFT_22666</name>
</gene>
<dbReference type="Proteomes" id="UP000094285">
    <property type="component" value="Unassembled WGS sequence"/>
</dbReference>
<dbReference type="RefSeq" id="XP_020063821.1">
    <property type="nucleotide sequence ID" value="XM_020206856.1"/>
</dbReference>
<reference evidence="2" key="1">
    <citation type="submission" date="2016-05" db="EMBL/GenBank/DDBJ databases">
        <title>Comparative genomics of biotechnologically important yeasts.</title>
        <authorList>
            <consortium name="DOE Joint Genome Institute"/>
            <person name="Riley R."/>
            <person name="Haridas S."/>
            <person name="Wolfe K.H."/>
            <person name="Lopes M.R."/>
            <person name="Hittinger C.T."/>
            <person name="Goker M."/>
            <person name="Salamov A."/>
            <person name="Wisecaver J."/>
            <person name="Long T.M."/>
            <person name="Aerts A.L."/>
            <person name="Barry K."/>
            <person name="Choi C."/>
            <person name="Clum A."/>
            <person name="Coughlan A.Y."/>
            <person name="Deshpande S."/>
            <person name="Douglass A.P."/>
            <person name="Hanson S.J."/>
            <person name="Klenk H.-P."/>
            <person name="Labutti K."/>
            <person name="Lapidus A."/>
            <person name="Lindquist E."/>
            <person name="Lipzen A."/>
            <person name="Meier-Kolthoff J.P."/>
            <person name="Ohm R.A."/>
            <person name="Otillar R.P."/>
            <person name="Pangilinan J."/>
            <person name="Peng Y."/>
            <person name="Rokas A."/>
            <person name="Rosa C.A."/>
            <person name="Scheuner C."/>
            <person name="Sibirny A.A."/>
            <person name="Slot J.C."/>
            <person name="Stielow J.B."/>
            <person name="Sun H."/>
            <person name="Kurtzman C.P."/>
            <person name="Blackwell M."/>
            <person name="Grigoriev I.V."/>
            <person name="Jeffries T.W."/>
        </authorList>
    </citation>
    <scope>NUCLEOTIDE SEQUENCE [LARGE SCALE GENOMIC DNA]</scope>
    <source>
        <strain evidence="2">NRRL Y-17324</strain>
    </source>
</reference>
<organism evidence="1 2">
    <name type="scientific">Suhomyces tanzawaensis NRRL Y-17324</name>
    <dbReference type="NCBI Taxonomy" id="984487"/>
    <lineage>
        <taxon>Eukaryota</taxon>
        <taxon>Fungi</taxon>
        <taxon>Dikarya</taxon>
        <taxon>Ascomycota</taxon>
        <taxon>Saccharomycotina</taxon>
        <taxon>Pichiomycetes</taxon>
        <taxon>Debaryomycetaceae</taxon>
        <taxon>Suhomyces</taxon>
    </lineage>
</organism>
<dbReference type="AlphaFoldDB" id="A0A1E4SGQ6"/>
<dbReference type="GeneID" id="30980993"/>
<protein>
    <submittedName>
        <fullName evidence="1">Uncharacterized protein</fullName>
    </submittedName>
</protein>
<keyword evidence="2" id="KW-1185">Reference proteome</keyword>
<proteinExistence type="predicted"/>
<sequence length="563" mass="65552">MSSSSSSEDEEFSVISLLDSLGTLPARKKPKLVVPAPKPAVDSLPSSTSDTSEFDLQLPAIFQHDAMRNEQLHRMEKDLQRQIRDEETKTRNDYLQLMATKTQLVQELNDNGSLNTKIHTLERDQLLIEKLIKDSQQKSAWDDPNRHFYFFSTVHTIDLTCDFHFKINRAFFQELSKGKKSKLYHQLTGNLPQFVNYVLNNVTHFDELDQVNRFLEGQIKDILLPGVLHNSLKDHLKAIGANLDYLSPRKDKNGIPLKLSQFNNHTRLSLSKAAIVLNYHLSLKPGWSHYDQILEAFMLILCDFNANKHEFNHLILFIASVFPGIVFTFSKSIFTDSFAKHDFYFRFNLVMKYCVKPYTYGQGAPKTKNHEYELCFNILRLLNICFGSRRDDILEIVSHLSVWFLAPDESHLPLDSLSMDPSTVSLPTLFVKIKGNDIVAGFEKQNFDIINEFYWDCYRIELLRYVLLKPPKNNYKHGEINSKRYEAIRNSNVKRLATLTAQFNEIRNHFHAIIRDITFIDTKNIYDREEVAKRATNAYHTVNYMHNKFEKDLRMISKDVFYS</sequence>
<evidence type="ECO:0000313" key="1">
    <source>
        <dbReference type="EMBL" id="ODV78699.1"/>
    </source>
</evidence>